<dbReference type="KEGG" id="mgau:MGALJ_42680"/>
<keyword evidence="3" id="KW-0274">FAD</keyword>
<organism evidence="7 8">
    <name type="scientific">Mycobacterium gallinarum</name>
    <dbReference type="NCBI Taxonomy" id="39689"/>
    <lineage>
        <taxon>Bacteria</taxon>
        <taxon>Bacillati</taxon>
        <taxon>Actinomycetota</taxon>
        <taxon>Actinomycetes</taxon>
        <taxon>Mycobacteriales</taxon>
        <taxon>Mycobacteriaceae</taxon>
        <taxon>Mycobacterium</taxon>
    </lineage>
</organism>
<reference evidence="7 8" key="1">
    <citation type="journal article" date="2019" name="Emerg. Microbes Infect.">
        <title>Comprehensive subspecies identification of 175 nontuberculous mycobacteria species based on 7547 genomic profiles.</title>
        <authorList>
            <person name="Matsumoto Y."/>
            <person name="Kinjo T."/>
            <person name="Motooka D."/>
            <person name="Nabeya D."/>
            <person name="Jung N."/>
            <person name="Uechi K."/>
            <person name="Horii T."/>
            <person name="Iida T."/>
            <person name="Fujita J."/>
            <person name="Nakamura S."/>
        </authorList>
    </citation>
    <scope>NUCLEOTIDE SEQUENCE [LARGE SCALE GENOMIC DNA]</scope>
    <source>
        <strain evidence="7 8">JCM 6399</strain>
    </source>
</reference>
<dbReference type="Pfam" id="PF14759">
    <property type="entry name" value="Reductase_C"/>
    <property type="match status" value="1"/>
</dbReference>
<evidence type="ECO:0000256" key="3">
    <source>
        <dbReference type="ARBA" id="ARBA00022827"/>
    </source>
</evidence>
<dbReference type="InterPro" id="IPR028202">
    <property type="entry name" value="Reductase_C"/>
</dbReference>
<feature type="domain" description="FAD/NAD(P)-binding" evidence="5">
    <location>
        <begin position="7"/>
        <end position="304"/>
    </location>
</feature>
<dbReference type="EMBL" id="AP022601">
    <property type="protein sequence ID" value="BBY94599.1"/>
    <property type="molecule type" value="Genomic_DNA"/>
</dbReference>
<protein>
    <submittedName>
        <fullName evidence="7">Pyridine nucleotide-disulfide oxidoreductase</fullName>
    </submittedName>
</protein>
<dbReference type="Pfam" id="PF07992">
    <property type="entry name" value="Pyr_redox_2"/>
    <property type="match status" value="1"/>
</dbReference>
<comment type="cofactor">
    <cofactor evidence="1">
        <name>FAD</name>
        <dbReference type="ChEBI" id="CHEBI:57692"/>
    </cofactor>
</comment>
<dbReference type="AlphaFoldDB" id="A0A9W4FH10"/>
<name>A0A9W4FH10_9MYCO</name>
<dbReference type="SUPFAM" id="SSF55424">
    <property type="entry name" value="FAD/NAD-linked reductases, dimerisation (C-terminal) domain"/>
    <property type="match status" value="1"/>
</dbReference>
<dbReference type="PANTHER" id="PTHR43557">
    <property type="entry name" value="APOPTOSIS-INDUCING FACTOR 1"/>
    <property type="match status" value="1"/>
</dbReference>
<sequence length="416" mass="44278">MSARQTFVIVGAGLAGAKAAEALRSNRFDGKVILIGDETYRPYDRPPLSKGYLLGSTEREKIYIHPAQWHLENDIDLRLGTRVTEIDCVSHKVSTAQGWTLDYDKLLLTTGSRPRRLQVPGAQLPGVQYLRRVADSDALRAAFAAAQQVAVIGAGWIGLETAAAAREAGCHVTLLERGKLPLLGVLGAEVAETCAALHRAHDVELRPNAEVAEIIGDGDKAAGVRLAGGDVVPADAVVIGVGATPNTELADAAGLPLDNGIVVDEHLVTADSDVFAAGDVANSYYPMLGTHLRLEHWSAAINQGPVAAANMMGTLTSYDHVPYFFSDQYDCGMEYSGYVGPDGYDEVVFRGDVASGDFIAFWLRERRVLAGMNVNTWGVTDAIEALVRSGAHVDAAKLADPDVPLMGLAGKATHVR</sequence>
<dbReference type="InterPro" id="IPR023753">
    <property type="entry name" value="FAD/NAD-binding_dom"/>
</dbReference>
<dbReference type="GO" id="GO:0005737">
    <property type="term" value="C:cytoplasm"/>
    <property type="evidence" value="ECO:0007669"/>
    <property type="project" value="TreeGrafter"/>
</dbReference>
<gene>
    <name evidence="7" type="ORF">MGALJ_42680</name>
</gene>
<keyword evidence="4" id="KW-0560">Oxidoreductase</keyword>
<feature type="domain" description="Reductase C-terminal" evidence="6">
    <location>
        <begin position="323"/>
        <end position="408"/>
    </location>
</feature>
<dbReference type="PANTHER" id="PTHR43557:SF2">
    <property type="entry name" value="RIESKE DOMAIN-CONTAINING PROTEIN-RELATED"/>
    <property type="match status" value="1"/>
</dbReference>
<evidence type="ECO:0000259" key="5">
    <source>
        <dbReference type="Pfam" id="PF07992"/>
    </source>
</evidence>
<evidence type="ECO:0000313" key="7">
    <source>
        <dbReference type="EMBL" id="BBY94599.1"/>
    </source>
</evidence>
<dbReference type="RefSeq" id="WP_163732436.1">
    <property type="nucleotide sequence ID" value="NZ_AP022601.1"/>
</dbReference>
<dbReference type="InterPro" id="IPR016156">
    <property type="entry name" value="FAD/NAD-linked_Rdtase_dimer_sf"/>
</dbReference>
<evidence type="ECO:0000313" key="8">
    <source>
        <dbReference type="Proteomes" id="UP000465785"/>
    </source>
</evidence>
<dbReference type="PRINTS" id="PR00411">
    <property type="entry name" value="PNDRDTASEI"/>
</dbReference>
<evidence type="ECO:0000256" key="4">
    <source>
        <dbReference type="ARBA" id="ARBA00023002"/>
    </source>
</evidence>
<dbReference type="InterPro" id="IPR050446">
    <property type="entry name" value="FAD-oxidoreductase/Apoptosis"/>
</dbReference>
<evidence type="ECO:0000259" key="6">
    <source>
        <dbReference type="Pfam" id="PF14759"/>
    </source>
</evidence>
<dbReference type="Gene3D" id="3.30.390.30">
    <property type="match status" value="1"/>
</dbReference>
<accession>A0A9W4FH10</accession>
<proteinExistence type="predicted"/>
<dbReference type="InterPro" id="IPR036188">
    <property type="entry name" value="FAD/NAD-bd_sf"/>
</dbReference>
<evidence type="ECO:0000256" key="2">
    <source>
        <dbReference type="ARBA" id="ARBA00022630"/>
    </source>
</evidence>
<dbReference type="Proteomes" id="UP000465785">
    <property type="component" value="Chromosome"/>
</dbReference>
<dbReference type="SUPFAM" id="SSF51905">
    <property type="entry name" value="FAD/NAD(P)-binding domain"/>
    <property type="match status" value="2"/>
</dbReference>
<keyword evidence="2" id="KW-0285">Flavoprotein</keyword>
<evidence type="ECO:0000256" key="1">
    <source>
        <dbReference type="ARBA" id="ARBA00001974"/>
    </source>
</evidence>
<dbReference type="Gene3D" id="3.50.50.60">
    <property type="entry name" value="FAD/NAD(P)-binding domain"/>
    <property type="match status" value="2"/>
</dbReference>
<dbReference type="PRINTS" id="PR00368">
    <property type="entry name" value="FADPNR"/>
</dbReference>
<keyword evidence="8" id="KW-1185">Reference proteome</keyword>
<dbReference type="GO" id="GO:0016651">
    <property type="term" value="F:oxidoreductase activity, acting on NAD(P)H"/>
    <property type="evidence" value="ECO:0007669"/>
    <property type="project" value="TreeGrafter"/>
</dbReference>